<accession>Q8TUH4</accession>
<protein>
    <submittedName>
        <fullName evidence="2">Uncharacterized protein</fullName>
    </submittedName>
</protein>
<feature type="compositionally biased region" description="Basic residues" evidence="1">
    <location>
        <begin position="117"/>
        <end position="127"/>
    </location>
</feature>
<dbReference type="KEGG" id="mac:MA_0093"/>
<dbReference type="AlphaFoldDB" id="Q8TUH4"/>
<dbReference type="Proteomes" id="UP000002487">
    <property type="component" value="Chromosome"/>
</dbReference>
<dbReference type="PANTHER" id="PTHR16537:SF1">
    <property type="entry name" value="PROTEIN ZNRD2"/>
    <property type="match status" value="1"/>
</dbReference>
<dbReference type="HOGENOM" id="CLU_115702_0_0_2"/>
<feature type="compositionally biased region" description="Basic and acidic residues" evidence="1">
    <location>
        <begin position="82"/>
        <end position="116"/>
    </location>
</feature>
<reference evidence="2 3" key="1">
    <citation type="journal article" date="2002" name="Genome Res.">
        <title>The genome of Methanosarcina acetivorans reveals extensive metabolic and physiological diversity.</title>
        <authorList>
            <person name="Galagan J.E."/>
            <person name="Nusbaum C."/>
            <person name="Roy A."/>
            <person name="Endrizzi M.G."/>
            <person name="Macdonald P."/>
            <person name="FitzHugh W."/>
            <person name="Calvo S."/>
            <person name="Engels R."/>
            <person name="Smirnov S."/>
            <person name="Atnoor D."/>
            <person name="Brown A."/>
            <person name="Allen N."/>
            <person name="Naylor J."/>
            <person name="Stange-Thomann N."/>
            <person name="DeArellano K."/>
            <person name="Johnson R."/>
            <person name="Linton L."/>
            <person name="McEwan P."/>
            <person name="McKernan K."/>
            <person name="Talamas J."/>
            <person name="Tirrell A."/>
            <person name="Ye W."/>
            <person name="Zimmer A."/>
            <person name="Barber R.D."/>
            <person name="Cann I."/>
            <person name="Graham D.E."/>
            <person name="Grahame D.A."/>
            <person name="Guss A."/>
            <person name="Hedderich R."/>
            <person name="Ingram-Smith C."/>
            <person name="Kuettner C.H."/>
            <person name="Krzycki J.A."/>
            <person name="Leigh J.A."/>
            <person name="Li W."/>
            <person name="Liu J."/>
            <person name="Mukhopadhyay B."/>
            <person name="Reeve J.N."/>
            <person name="Smith K."/>
            <person name="Springer T.A."/>
            <person name="Umayam L.A."/>
            <person name="White O."/>
            <person name="White R.H."/>
            <person name="de Macario E.C."/>
            <person name="Ferry J.G."/>
            <person name="Jarrell K.F."/>
            <person name="Jing H."/>
            <person name="Macario A.J.L."/>
            <person name="Paulsen I."/>
            <person name="Pritchett M."/>
            <person name="Sowers K.R."/>
            <person name="Swanson R.V."/>
            <person name="Zinder S.H."/>
            <person name="Lander E."/>
            <person name="Metcalf W.W."/>
            <person name="Birren B."/>
        </authorList>
    </citation>
    <scope>NUCLEOTIDE SEQUENCE [LARGE SCALE GENOMIC DNA]</scope>
    <source>
        <strain evidence="3">ATCC 35395 / DSM 2834 / JCM 12185 / C2A</strain>
    </source>
</reference>
<name>Q8TUH4_METAC</name>
<dbReference type="InterPro" id="IPR051888">
    <property type="entry name" value="UPF0148_domain"/>
</dbReference>
<keyword evidence="3" id="KW-1185">Reference proteome</keyword>
<sequence>MKNRAKRKVRHMDSDRDKKVKRIARFLELGGTMLAEHCKVCGAPKFRYQGTVICPICDVREEGEETPAPEPAAEVQVPEARSSPERDRPSPEQDRSSPERGRVPAERDRSSSETRKKIQARRPKTRFGQKAPETEGEEDKVLRFAEEEIPEPSYEAETARSTFPEVQAAPAVRTEKRTEQEVVSSVHGEREELENLLFEKMVNIAASLQNEKNPRSIAEQLELIEKGIGLIERLRRI</sequence>
<gene>
    <name evidence="2" type="ordered locus">MA_0093</name>
</gene>
<evidence type="ECO:0000256" key="1">
    <source>
        <dbReference type="SAM" id="MobiDB-lite"/>
    </source>
</evidence>
<dbReference type="EMBL" id="AE010299">
    <property type="protein sequence ID" value="AAM03547.1"/>
    <property type="molecule type" value="Genomic_DNA"/>
</dbReference>
<dbReference type="InterPro" id="IPR009563">
    <property type="entry name" value="SSSCA1"/>
</dbReference>
<dbReference type="InParanoid" id="Q8TUH4"/>
<feature type="region of interest" description="Disordered" evidence="1">
    <location>
        <begin position="62"/>
        <end position="189"/>
    </location>
</feature>
<feature type="compositionally biased region" description="Low complexity" evidence="1">
    <location>
        <begin position="71"/>
        <end position="80"/>
    </location>
</feature>
<organism evidence="2 3">
    <name type="scientific">Methanosarcina acetivorans (strain ATCC 35395 / DSM 2834 / JCM 12185 / C2A)</name>
    <dbReference type="NCBI Taxonomy" id="188937"/>
    <lineage>
        <taxon>Archaea</taxon>
        <taxon>Methanobacteriati</taxon>
        <taxon>Methanobacteriota</taxon>
        <taxon>Stenosarchaea group</taxon>
        <taxon>Methanomicrobia</taxon>
        <taxon>Methanosarcinales</taxon>
        <taxon>Methanosarcinaceae</taxon>
        <taxon>Methanosarcina</taxon>
    </lineage>
</organism>
<dbReference type="Pfam" id="PF06677">
    <property type="entry name" value="Auto_anti-p27"/>
    <property type="match status" value="1"/>
</dbReference>
<dbReference type="EnsemblBacteria" id="AAM03547">
    <property type="protein sequence ID" value="AAM03547"/>
    <property type="gene ID" value="MA_0093"/>
</dbReference>
<evidence type="ECO:0000313" key="3">
    <source>
        <dbReference type="Proteomes" id="UP000002487"/>
    </source>
</evidence>
<dbReference type="PANTHER" id="PTHR16537">
    <property type="entry name" value="SJOEGREN SYNDROME/SCLERODERMA AUTOANTIGEN 1"/>
    <property type="match status" value="1"/>
</dbReference>
<evidence type="ECO:0000313" key="2">
    <source>
        <dbReference type="EMBL" id="AAM03547.1"/>
    </source>
</evidence>
<proteinExistence type="predicted"/>